<feature type="transmembrane region" description="Helical" evidence="8">
    <location>
        <begin position="132"/>
        <end position="160"/>
    </location>
</feature>
<dbReference type="HOGENOM" id="CLU_119880_0_0_9"/>
<evidence type="ECO:0000256" key="4">
    <source>
        <dbReference type="ARBA" id="ARBA00022692"/>
    </source>
</evidence>
<keyword evidence="2" id="KW-0673">Quorum sensing</keyword>
<dbReference type="GO" id="GO:0006508">
    <property type="term" value="P:proteolysis"/>
    <property type="evidence" value="ECO:0007669"/>
    <property type="project" value="UniProtKB-KW"/>
</dbReference>
<dbReference type="RefSeq" id="WP_003337042.1">
    <property type="nucleotide sequence ID" value="NZ_CP007806.1"/>
</dbReference>
<dbReference type="STRING" id="1042163.BRLA_c031870"/>
<keyword evidence="10" id="KW-1185">Reference proteome</keyword>
<keyword evidence="4 8" id="KW-0812">Transmembrane</keyword>
<proteinExistence type="predicted"/>
<dbReference type="AlphaFoldDB" id="A0A075R6M8"/>
<dbReference type="SMART" id="SM00793">
    <property type="entry name" value="AgrB"/>
    <property type="match status" value="1"/>
</dbReference>
<keyword evidence="6 8" id="KW-1133">Transmembrane helix</keyword>
<feature type="transmembrane region" description="Helical" evidence="8">
    <location>
        <begin position="53"/>
        <end position="71"/>
    </location>
</feature>
<dbReference type="InterPro" id="IPR006741">
    <property type="entry name" value="AgrB"/>
</dbReference>
<evidence type="ECO:0000256" key="5">
    <source>
        <dbReference type="ARBA" id="ARBA00022801"/>
    </source>
</evidence>
<feature type="transmembrane region" description="Helical" evidence="8">
    <location>
        <begin position="21"/>
        <end position="47"/>
    </location>
</feature>
<evidence type="ECO:0000256" key="8">
    <source>
        <dbReference type="SAM" id="Phobius"/>
    </source>
</evidence>
<dbReference type="GO" id="GO:0009372">
    <property type="term" value="P:quorum sensing"/>
    <property type="evidence" value="ECO:0007669"/>
    <property type="project" value="UniProtKB-KW"/>
</dbReference>
<reference evidence="9 10" key="1">
    <citation type="journal article" date="2011" name="J. Bacteriol.">
        <title>Genome sequence of Brevibacillus laterosporus LMG 15441, a pathogen of invertebrates.</title>
        <authorList>
            <person name="Djukic M."/>
            <person name="Poehlein A."/>
            <person name="Thurmer A."/>
            <person name="Daniel R."/>
        </authorList>
    </citation>
    <scope>NUCLEOTIDE SEQUENCE [LARGE SCALE GENOMIC DNA]</scope>
    <source>
        <strain evidence="9 10">LMG 15441</strain>
    </source>
</reference>
<accession>A0A075R6M8</accession>
<evidence type="ECO:0000256" key="2">
    <source>
        <dbReference type="ARBA" id="ARBA00022654"/>
    </source>
</evidence>
<dbReference type="KEGG" id="blr:BRLA_c031870"/>
<evidence type="ECO:0000313" key="10">
    <source>
        <dbReference type="Proteomes" id="UP000005850"/>
    </source>
</evidence>
<keyword evidence="5" id="KW-0378">Hydrolase</keyword>
<dbReference type="GO" id="GO:0008233">
    <property type="term" value="F:peptidase activity"/>
    <property type="evidence" value="ECO:0007669"/>
    <property type="project" value="UniProtKB-KW"/>
</dbReference>
<keyword evidence="3" id="KW-0645">Protease</keyword>
<dbReference type="EMBL" id="CP007806">
    <property type="protein sequence ID" value="AIG27499.1"/>
    <property type="molecule type" value="Genomic_DNA"/>
</dbReference>
<keyword evidence="7 8" id="KW-0472">Membrane</keyword>
<evidence type="ECO:0000256" key="6">
    <source>
        <dbReference type="ARBA" id="ARBA00022989"/>
    </source>
</evidence>
<evidence type="ECO:0000256" key="7">
    <source>
        <dbReference type="ARBA" id="ARBA00023136"/>
    </source>
</evidence>
<evidence type="ECO:0000256" key="1">
    <source>
        <dbReference type="ARBA" id="ARBA00022475"/>
    </source>
</evidence>
<evidence type="ECO:0000256" key="3">
    <source>
        <dbReference type="ARBA" id="ARBA00022670"/>
    </source>
</evidence>
<dbReference type="Proteomes" id="UP000005850">
    <property type="component" value="Chromosome"/>
</dbReference>
<sequence length="174" mass="19545">MIEKLSKAISIKIKNASPERTNSIAVLSYALSILLNFFFICFFLLLIGLLTNRLQEIFIALMTFVILRFFSGGYHMKSLDHCVIVTTVIIAVIPYIPVNNIIIYLLTAISVLLVLIYAPNSTYENLTVPRKVLILKLCSVLIVSINFVIVSPIVALAFFVQSLLLIPRREVSIK</sequence>
<gene>
    <name evidence="9" type="ORF">BRLA_c031870</name>
</gene>
<feature type="transmembrane region" description="Helical" evidence="8">
    <location>
        <begin position="102"/>
        <end position="120"/>
    </location>
</feature>
<evidence type="ECO:0000313" key="9">
    <source>
        <dbReference type="EMBL" id="AIG27499.1"/>
    </source>
</evidence>
<feature type="transmembrane region" description="Helical" evidence="8">
    <location>
        <begin position="78"/>
        <end position="96"/>
    </location>
</feature>
<name>A0A075R6M8_BRELA</name>
<protein>
    <submittedName>
        <fullName evidence="9">Putative accessory gene regulator protein</fullName>
    </submittedName>
</protein>
<dbReference type="GO" id="GO:0016020">
    <property type="term" value="C:membrane"/>
    <property type="evidence" value="ECO:0007669"/>
    <property type="project" value="InterPro"/>
</dbReference>
<organism evidence="9 10">
    <name type="scientific">Brevibacillus laterosporus LMG 15441</name>
    <dbReference type="NCBI Taxonomy" id="1042163"/>
    <lineage>
        <taxon>Bacteria</taxon>
        <taxon>Bacillati</taxon>
        <taxon>Bacillota</taxon>
        <taxon>Bacilli</taxon>
        <taxon>Bacillales</taxon>
        <taxon>Paenibacillaceae</taxon>
        <taxon>Brevibacillus</taxon>
    </lineage>
</organism>
<dbReference type="eggNOG" id="COG4512">
    <property type="taxonomic scope" value="Bacteria"/>
</dbReference>
<dbReference type="Pfam" id="PF04647">
    <property type="entry name" value="AgrB"/>
    <property type="match status" value="1"/>
</dbReference>
<keyword evidence="1" id="KW-1003">Cell membrane</keyword>